<dbReference type="AlphaFoldDB" id="A0A4R7S094"/>
<gene>
    <name evidence="1" type="ORF">EI77_02610</name>
</gene>
<accession>A0A4R7S094</accession>
<protein>
    <submittedName>
        <fullName evidence="1">Uncharacterized protein</fullName>
    </submittedName>
</protein>
<evidence type="ECO:0000313" key="1">
    <source>
        <dbReference type="EMBL" id="TDU70565.1"/>
    </source>
</evidence>
<organism evidence="1 2">
    <name type="scientific">Prosthecobacter fusiformis</name>
    <dbReference type="NCBI Taxonomy" id="48464"/>
    <lineage>
        <taxon>Bacteria</taxon>
        <taxon>Pseudomonadati</taxon>
        <taxon>Verrucomicrobiota</taxon>
        <taxon>Verrucomicrobiia</taxon>
        <taxon>Verrucomicrobiales</taxon>
        <taxon>Verrucomicrobiaceae</taxon>
        <taxon>Prosthecobacter</taxon>
    </lineage>
</organism>
<keyword evidence="2" id="KW-1185">Reference proteome</keyword>
<evidence type="ECO:0000313" key="2">
    <source>
        <dbReference type="Proteomes" id="UP000295662"/>
    </source>
</evidence>
<dbReference type="OrthoDB" id="197276at2"/>
<name>A0A4R7S094_9BACT</name>
<comment type="caution">
    <text evidence="1">The sequence shown here is derived from an EMBL/GenBank/DDBJ whole genome shotgun (WGS) entry which is preliminary data.</text>
</comment>
<proteinExistence type="predicted"/>
<dbReference type="RefSeq" id="WP_133795670.1">
    <property type="nucleotide sequence ID" value="NZ_SOCA01000004.1"/>
</dbReference>
<sequence>MSEAPSNSSAQTIPTLEDWHSEPWDLDVAYAFGDFNGKTVEESVLLFEENAICYQEDLMWMPSRVFGYYLRAYIAYLLSHASTGDSDGASCFLGLIEHKLQLEPANVRPLWSEIRPVIEHLAANQQSFRASPEIYGSFQKRAETLFSMFAGNEPSPETPNPQGA</sequence>
<reference evidence="1 2" key="1">
    <citation type="submission" date="2019-03" db="EMBL/GenBank/DDBJ databases">
        <title>Genomic Encyclopedia of Archaeal and Bacterial Type Strains, Phase II (KMG-II): from individual species to whole genera.</title>
        <authorList>
            <person name="Goeker M."/>
        </authorList>
    </citation>
    <scope>NUCLEOTIDE SEQUENCE [LARGE SCALE GENOMIC DNA]</scope>
    <source>
        <strain evidence="1 2">ATCC 25309</strain>
    </source>
</reference>
<dbReference type="EMBL" id="SOCA01000004">
    <property type="protein sequence ID" value="TDU70565.1"/>
    <property type="molecule type" value="Genomic_DNA"/>
</dbReference>
<dbReference type="Proteomes" id="UP000295662">
    <property type="component" value="Unassembled WGS sequence"/>
</dbReference>